<name>A0ABU4HQT4_9ACTN</name>
<gene>
    <name evidence="1" type="ORF">R7226_15165</name>
</gene>
<evidence type="ECO:0008006" key="3">
    <source>
        <dbReference type="Google" id="ProtNLM"/>
    </source>
</evidence>
<keyword evidence="2" id="KW-1185">Reference proteome</keyword>
<dbReference type="RefSeq" id="WP_318598023.1">
    <property type="nucleotide sequence ID" value="NZ_JAWSTH010000038.1"/>
</dbReference>
<reference evidence="1 2" key="2">
    <citation type="submission" date="2023-10" db="EMBL/GenBank/DDBJ databases">
        <authorList>
            <person name="Han X.F."/>
        </authorList>
    </citation>
    <scope>NUCLEOTIDE SEQUENCE [LARGE SCALE GENOMIC DNA]</scope>
    <source>
        <strain evidence="1 2">KCTC 39840</strain>
    </source>
</reference>
<comment type="caution">
    <text evidence="1">The sequence shown here is derived from an EMBL/GenBank/DDBJ whole genome shotgun (WGS) entry which is preliminary data.</text>
</comment>
<protein>
    <recommendedName>
        <fullName evidence="3">Protein-PII uridylyltransferase N-terminal domain-containing protein</fullName>
    </recommendedName>
</protein>
<proteinExistence type="predicted"/>
<reference evidence="2" key="1">
    <citation type="submission" date="2023-07" db="EMBL/GenBank/DDBJ databases">
        <title>Conexibacter stalactiti sp. nov., isolated from stalactites in a lava cave and emended description of the genus Conexibacter.</title>
        <authorList>
            <person name="Lee S.D."/>
        </authorList>
    </citation>
    <scope>NUCLEOTIDE SEQUENCE [LARGE SCALE GENOMIC DNA]</scope>
    <source>
        <strain evidence="2">KCTC 39840</strain>
    </source>
</reference>
<dbReference type="Proteomes" id="UP001284601">
    <property type="component" value="Unassembled WGS sequence"/>
</dbReference>
<sequence length="334" mass="36905">MASSLEQLQQVTGADVAELLRARERTAERIARRRELLSALAVDDDATVVLMGSWGRRELTPRSDDDYMVLVRGAKRSAPPRPLPEAVGRAFAADPSGSSSPGREGIFAKVVYSADLVQRIGLDDDSNTNLTRRMLLMLESVAACNPAVLEGTRRDVIEDYLSDSVKEFRPPRFLLNDLVRYWRTIGVDFVAKDRQRAGEGWGLRNAKLRTSRKLLFASGLLPVLRCHELTAGQIPDFLAAQFALPPADRVAAAFLHYEALIPGAAVFGAYDRFLRLIGDEQVRAELHAIDGREAADASERFAEVTQLGHAIDRGLISLLFGDGLRRTTQDYAIF</sequence>
<organism evidence="1 2">
    <name type="scientific">Conexibacter stalactiti</name>
    <dbReference type="NCBI Taxonomy" id="1940611"/>
    <lineage>
        <taxon>Bacteria</taxon>
        <taxon>Bacillati</taxon>
        <taxon>Actinomycetota</taxon>
        <taxon>Thermoleophilia</taxon>
        <taxon>Solirubrobacterales</taxon>
        <taxon>Conexibacteraceae</taxon>
        <taxon>Conexibacter</taxon>
    </lineage>
</organism>
<dbReference type="EMBL" id="JAWSTH010000038">
    <property type="protein sequence ID" value="MDW5595688.1"/>
    <property type="molecule type" value="Genomic_DNA"/>
</dbReference>
<evidence type="ECO:0000313" key="2">
    <source>
        <dbReference type="Proteomes" id="UP001284601"/>
    </source>
</evidence>
<evidence type="ECO:0000313" key="1">
    <source>
        <dbReference type="EMBL" id="MDW5595688.1"/>
    </source>
</evidence>
<accession>A0ABU4HQT4</accession>